<reference evidence="1" key="1">
    <citation type="submission" date="2024-09" db="EMBL/GenBank/DDBJ databases">
        <title>Draft Genome Sequences of Neofusicoccum parvum.</title>
        <authorList>
            <person name="Ashida A."/>
            <person name="Camagna M."/>
            <person name="Tanaka A."/>
            <person name="Takemoto D."/>
        </authorList>
    </citation>
    <scope>NUCLEOTIDE SEQUENCE</scope>
    <source>
        <strain evidence="1">PPO83</strain>
    </source>
</reference>
<evidence type="ECO:0000313" key="1">
    <source>
        <dbReference type="EMBL" id="GME48695.1"/>
    </source>
</evidence>
<protein>
    <submittedName>
        <fullName evidence="1">Uncharacterized protein</fullName>
    </submittedName>
</protein>
<sequence>MMAARGNDGARSACKQARDQFKGFALFENIDTSDLVQMAEHGPDLLRQQIANESETALKTQPNQLQESKNSSFGTEEEKVWPKAEQPTPTPGLEQAGDSLMDDAFRPQNIELSQEADLGVGSGFQQMSDQNWPQYATDQSWDSREWNASVNSTWNSTVFQTPFDISNPFSSFANSITPGTATADPNYSYEHNVVGTAPGAFAGSAASTDRAGTLGEAFEATVAEVEQPFQQTAHLDGQFYQHPPSSGQHAEHNHQYSFSDQQQYQQSSGYQPWPPYTEQ</sequence>
<accession>A0ACB5SMT2</accession>
<name>A0ACB5SMT2_9PEZI</name>
<comment type="caution">
    <text evidence="1">The sequence shown here is derived from an EMBL/GenBank/DDBJ whole genome shotgun (WGS) entry which is preliminary data.</text>
</comment>
<dbReference type="Proteomes" id="UP001165186">
    <property type="component" value="Unassembled WGS sequence"/>
</dbReference>
<gene>
    <name evidence="1" type="primary">g8747</name>
    <name evidence="1" type="ORF">NpPPO83_00008747</name>
</gene>
<evidence type="ECO:0000313" key="2">
    <source>
        <dbReference type="Proteomes" id="UP001165186"/>
    </source>
</evidence>
<proteinExistence type="predicted"/>
<keyword evidence="2" id="KW-1185">Reference proteome</keyword>
<dbReference type="EMBL" id="BSXG01000144">
    <property type="protein sequence ID" value="GME48695.1"/>
    <property type="molecule type" value="Genomic_DNA"/>
</dbReference>
<organism evidence="1 2">
    <name type="scientific">Neofusicoccum parvum</name>
    <dbReference type="NCBI Taxonomy" id="310453"/>
    <lineage>
        <taxon>Eukaryota</taxon>
        <taxon>Fungi</taxon>
        <taxon>Dikarya</taxon>
        <taxon>Ascomycota</taxon>
        <taxon>Pezizomycotina</taxon>
        <taxon>Dothideomycetes</taxon>
        <taxon>Dothideomycetes incertae sedis</taxon>
        <taxon>Botryosphaeriales</taxon>
        <taxon>Botryosphaeriaceae</taxon>
        <taxon>Neofusicoccum</taxon>
    </lineage>
</organism>